<dbReference type="GO" id="GO:0003700">
    <property type="term" value="F:DNA-binding transcription factor activity"/>
    <property type="evidence" value="ECO:0007669"/>
    <property type="project" value="InterPro"/>
</dbReference>
<dbReference type="Gene3D" id="3.40.630.30">
    <property type="match status" value="1"/>
</dbReference>
<name>A0A370G739_GLULI</name>
<dbReference type="InterPro" id="IPR036390">
    <property type="entry name" value="WH_DNA-bd_sf"/>
</dbReference>
<dbReference type="InterPro" id="IPR039422">
    <property type="entry name" value="MarR/SlyA-like"/>
</dbReference>
<feature type="domain" description="N-acetyltransferase" evidence="2">
    <location>
        <begin position="243"/>
        <end position="370"/>
    </location>
</feature>
<dbReference type="InterPro" id="IPR016181">
    <property type="entry name" value="Acyl_CoA_acyltransferase"/>
</dbReference>
<comment type="caution">
    <text evidence="4">The sequence shown here is derived from an EMBL/GenBank/DDBJ whole genome shotgun (WGS) entry which is preliminary data.</text>
</comment>
<dbReference type="InterPro" id="IPR036388">
    <property type="entry name" value="WH-like_DNA-bd_sf"/>
</dbReference>
<dbReference type="Proteomes" id="UP000254958">
    <property type="component" value="Unassembled WGS sequence"/>
</dbReference>
<dbReference type="RefSeq" id="WP_170143133.1">
    <property type="nucleotide sequence ID" value="NZ_BJMI01000001.1"/>
</dbReference>
<dbReference type="InterPro" id="IPR000182">
    <property type="entry name" value="GNAT_dom"/>
</dbReference>
<evidence type="ECO:0000313" key="4">
    <source>
        <dbReference type="EMBL" id="RDI39615.1"/>
    </source>
</evidence>
<dbReference type="PROSITE" id="PS51186">
    <property type="entry name" value="GNAT"/>
    <property type="match status" value="1"/>
</dbReference>
<evidence type="ECO:0000313" key="5">
    <source>
        <dbReference type="Proteomes" id="UP000254958"/>
    </source>
</evidence>
<dbReference type="Pfam" id="PF08445">
    <property type="entry name" value="FR47"/>
    <property type="match status" value="1"/>
</dbReference>
<dbReference type="Gene3D" id="1.10.10.10">
    <property type="entry name" value="Winged helix-like DNA-binding domain superfamily/Winged helix DNA-binding domain"/>
    <property type="match status" value="1"/>
</dbReference>
<dbReference type="GO" id="GO:0016747">
    <property type="term" value="F:acyltransferase activity, transferring groups other than amino-acyl groups"/>
    <property type="evidence" value="ECO:0007669"/>
    <property type="project" value="InterPro"/>
</dbReference>
<evidence type="ECO:0000313" key="6">
    <source>
        <dbReference type="Proteomes" id="UP000562982"/>
    </source>
</evidence>
<organism evidence="4 5">
    <name type="scientific">Gluconacetobacter liquefaciens</name>
    <name type="common">Acetobacter liquefaciens</name>
    <dbReference type="NCBI Taxonomy" id="89584"/>
    <lineage>
        <taxon>Bacteria</taxon>
        <taxon>Pseudomonadati</taxon>
        <taxon>Pseudomonadota</taxon>
        <taxon>Alphaproteobacteria</taxon>
        <taxon>Acetobacterales</taxon>
        <taxon>Acetobacteraceae</taxon>
        <taxon>Gluconacetobacter</taxon>
    </lineage>
</organism>
<dbReference type="EMBL" id="QQAW01000002">
    <property type="protein sequence ID" value="RDI39615.1"/>
    <property type="molecule type" value="Genomic_DNA"/>
</dbReference>
<dbReference type="InterPro" id="IPR013653">
    <property type="entry name" value="GCN5-like_dom"/>
</dbReference>
<reference evidence="3 6" key="2">
    <citation type="submission" date="2020-04" db="EMBL/GenBank/DDBJ databases">
        <title>Description of novel Gluconacetobacter.</title>
        <authorList>
            <person name="Sombolestani A."/>
        </authorList>
    </citation>
    <scope>NUCLEOTIDE SEQUENCE [LARGE SCALE GENOMIC DNA]</scope>
    <source>
        <strain evidence="3 6">LMG 1382</strain>
    </source>
</reference>
<evidence type="ECO:0000259" key="2">
    <source>
        <dbReference type="PROSITE" id="PS51186"/>
    </source>
</evidence>
<reference evidence="4 5" key="1">
    <citation type="submission" date="2018-07" db="EMBL/GenBank/DDBJ databases">
        <title>Genomic Encyclopedia of Type Strains, Phase IV (KMG-IV): sequencing the most valuable type-strain genomes for metagenomic binning, comparative biology and taxonomic classification.</title>
        <authorList>
            <person name="Goeker M."/>
        </authorList>
    </citation>
    <scope>NUCLEOTIDE SEQUENCE [LARGE SCALE GENOMIC DNA]</scope>
    <source>
        <strain evidence="4 5">DSM 5603</strain>
    </source>
</reference>
<protein>
    <submittedName>
        <fullName evidence="3">GNAT family N-acetyltransferase</fullName>
    </submittedName>
    <submittedName>
        <fullName evidence="4">Putative GNAT family acetyltransferase</fullName>
    </submittedName>
</protein>
<dbReference type="CDD" id="cd04301">
    <property type="entry name" value="NAT_SF"/>
    <property type="match status" value="1"/>
</dbReference>
<accession>A0A370G739</accession>
<dbReference type="AlphaFoldDB" id="A0A370G739"/>
<sequence>MEQAIAAVRDFNRFYMRYVGALDSRFLGSDMTLTEARLLLEIANREPVQANVLQDVLTLDRGYLSRMIRRFENEGWITRERSPEDGRSRPMKLTAKGRIVFENVDQRQHDVIKTSLLQLNETERQTLAQALTSVRHLLTRTPASPPLDVLNRPVWHALTGRQSALSVGNNHALCYQRTITPFGASAGTGDIDLRAFGKLLSPDEEIWLVEKERFPTPPGLKVVKTAECLQMVASHVSDSEHDFSFFDLGADDTVEMRELAMLTVPGPFLADTWQLGGFVGIREAGRLVAMAGERMKPGNFTEVSGVCTHPHYRGRGYAGFLMRIVAQRILDRGETPFLHTYSDNKAAIALYRSLGFIPHQVVTATVLQKQ</sequence>
<dbReference type="PANTHER" id="PTHR33164">
    <property type="entry name" value="TRANSCRIPTIONAL REGULATOR, MARR FAMILY"/>
    <property type="match status" value="1"/>
</dbReference>
<dbReference type="InterPro" id="IPR000835">
    <property type="entry name" value="HTH_MarR-typ"/>
</dbReference>
<dbReference type="GO" id="GO:0006950">
    <property type="term" value="P:response to stress"/>
    <property type="evidence" value="ECO:0007669"/>
    <property type="project" value="TreeGrafter"/>
</dbReference>
<gene>
    <name evidence="4" type="ORF">C7453_102409</name>
    <name evidence="3" type="ORF">HLH32_05315</name>
</gene>
<dbReference type="PANTHER" id="PTHR33164:SF43">
    <property type="entry name" value="HTH-TYPE TRANSCRIPTIONAL REPRESSOR YETL"/>
    <property type="match status" value="1"/>
</dbReference>
<dbReference type="SUPFAM" id="SSF46785">
    <property type="entry name" value="Winged helix' DNA-binding domain"/>
    <property type="match status" value="1"/>
</dbReference>
<dbReference type="EMBL" id="JABEQI010000002">
    <property type="protein sequence ID" value="MBB2185806.1"/>
    <property type="molecule type" value="Genomic_DNA"/>
</dbReference>
<dbReference type="Pfam" id="PF01047">
    <property type="entry name" value="MarR"/>
    <property type="match status" value="1"/>
</dbReference>
<proteinExistence type="predicted"/>
<evidence type="ECO:0000313" key="3">
    <source>
        <dbReference type="EMBL" id="MBB2185806.1"/>
    </source>
</evidence>
<dbReference type="PROSITE" id="PS50995">
    <property type="entry name" value="HTH_MARR_2"/>
    <property type="match status" value="1"/>
</dbReference>
<keyword evidence="5" id="KW-1185">Reference proteome</keyword>
<feature type="domain" description="HTH marR-type" evidence="1">
    <location>
        <begin position="1"/>
        <end position="136"/>
    </location>
</feature>
<dbReference type="SUPFAM" id="SSF55729">
    <property type="entry name" value="Acyl-CoA N-acyltransferases (Nat)"/>
    <property type="match status" value="1"/>
</dbReference>
<dbReference type="SMART" id="SM00347">
    <property type="entry name" value="HTH_MARR"/>
    <property type="match status" value="1"/>
</dbReference>
<evidence type="ECO:0000259" key="1">
    <source>
        <dbReference type="PROSITE" id="PS50995"/>
    </source>
</evidence>
<dbReference type="Proteomes" id="UP000562982">
    <property type="component" value="Unassembled WGS sequence"/>
</dbReference>
<keyword evidence="4" id="KW-0808">Transferase</keyword>